<dbReference type="AlphaFoldDB" id="A0A8I6WI07"/>
<dbReference type="Proteomes" id="UP000011116">
    <property type="component" value="Chromosome 2H"/>
</dbReference>
<dbReference type="RefSeq" id="XP_044970581.1">
    <property type="nucleotide sequence ID" value="XM_045114646.1"/>
</dbReference>
<sequence length="210" mass="22268">MVGGEMGKGDRSSTGKEPEMGTMDLLSGCGDEPDREDEVVDVEINVPAGWDRRLDLLTFRNPHRHQVAQDVPQDLKLPTTASTTPAVAAVTTYAAVYTIDMVRNALQCAAARSARSPDMASFSSASNSSPSSALGKRTRLPPSSMAPPTANLAMHVVTCPSCLMYVLIAETEPRCPRCASKVPLLSTKPAANISGKKPIIDLNVAADDTE</sequence>
<feature type="compositionally biased region" description="Low complexity" evidence="1">
    <location>
        <begin position="120"/>
        <end position="133"/>
    </location>
</feature>
<feature type="domain" description="GIR1-like zinc ribbon" evidence="2">
    <location>
        <begin position="154"/>
        <end position="182"/>
    </location>
</feature>
<dbReference type="Gramene" id="HORVU.MOREX.r2.2HG0162400.1">
    <property type="protein sequence ID" value="HORVU.MOREX.r2.2HG0162400.1"/>
    <property type="gene ID" value="HORVU.MOREX.r2.2HG0162400"/>
</dbReference>
<dbReference type="Pfam" id="PF24747">
    <property type="entry name" value="Zn-ribbon_GIR1"/>
    <property type="match status" value="1"/>
</dbReference>
<dbReference type="Gramene" id="HORVU.MOREX.r3.2HG0195710.1">
    <property type="protein sequence ID" value="HORVU.MOREX.r3.2HG0195710.1"/>
    <property type="gene ID" value="HORVU.MOREX.r3.2HG0195710"/>
</dbReference>
<evidence type="ECO:0000313" key="3">
    <source>
        <dbReference type="EnsemblPlants" id="HORVU.MOREX.r3.2HG0195710.1"/>
    </source>
</evidence>
<organism evidence="3 4">
    <name type="scientific">Hordeum vulgare subsp. vulgare</name>
    <name type="common">Domesticated barley</name>
    <dbReference type="NCBI Taxonomy" id="112509"/>
    <lineage>
        <taxon>Eukaryota</taxon>
        <taxon>Viridiplantae</taxon>
        <taxon>Streptophyta</taxon>
        <taxon>Embryophyta</taxon>
        <taxon>Tracheophyta</taxon>
        <taxon>Spermatophyta</taxon>
        <taxon>Magnoliopsida</taxon>
        <taxon>Liliopsida</taxon>
        <taxon>Poales</taxon>
        <taxon>Poaceae</taxon>
        <taxon>BOP clade</taxon>
        <taxon>Pooideae</taxon>
        <taxon>Triticodae</taxon>
        <taxon>Triticeae</taxon>
        <taxon>Hordeinae</taxon>
        <taxon>Hordeum</taxon>
    </lineage>
</organism>
<reference evidence="4" key="1">
    <citation type="journal article" date="2012" name="Nature">
        <title>A physical, genetic and functional sequence assembly of the barley genome.</title>
        <authorList>
            <consortium name="The International Barley Genome Sequencing Consortium"/>
            <person name="Mayer K.F."/>
            <person name="Waugh R."/>
            <person name="Brown J.W."/>
            <person name="Schulman A."/>
            <person name="Langridge P."/>
            <person name="Platzer M."/>
            <person name="Fincher G.B."/>
            <person name="Muehlbauer G.J."/>
            <person name="Sato K."/>
            <person name="Close T.J."/>
            <person name="Wise R.P."/>
            <person name="Stein N."/>
        </authorList>
    </citation>
    <scope>NUCLEOTIDE SEQUENCE [LARGE SCALE GENOMIC DNA]</scope>
    <source>
        <strain evidence="4">cv. Morex</strain>
    </source>
</reference>
<proteinExistence type="predicted"/>
<name>A0A8I6WI07_HORVV</name>
<dbReference type="EnsemblPlants" id="HORVU.MOREX.r3.2HG0195710.1">
    <property type="protein sequence ID" value="HORVU.MOREX.r3.2HG0195710.1"/>
    <property type="gene ID" value="HORVU.MOREX.r3.2HG0195710"/>
</dbReference>
<feature type="region of interest" description="Disordered" evidence="1">
    <location>
        <begin position="119"/>
        <end position="146"/>
    </location>
</feature>
<feature type="compositionally biased region" description="Basic and acidic residues" evidence="1">
    <location>
        <begin position="7"/>
        <end position="19"/>
    </location>
</feature>
<gene>
    <name evidence="3" type="primary">LOC123430807</name>
</gene>
<reference evidence="3" key="2">
    <citation type="submission" date="2020-10" db="EMBL/GenBank/DDBJ databases">
        <authorList>
            <person name="Scholz U."/>
            <person name="Mascher M."/>
            <person name="Fiebig A."/>
        </authorList>
    </citation>
    <scope>NUCLEOTIDE SEQUENCE [LARGE SCALE GENOMIC DNA]</scope>
    <source>
        <strain evidence="3">cv. Morex</strain>
    </source>
</reference>
<reference evidence="3" key="3">
    <citation type="submission" date="2022-01" db="UniProtKB">
        <authorList>
            <consortium name="EnsemblPlants"/>
        </authorList>
    </citation>
    <scope>IDENTIFICATION</scope>
    <source>
        <strain evidence="3">subsp. vulgare</strain>
    </source>
</reference>
<keyword evidence="4" id="KW-1185">Reference proteome</keyword>
<feature type="region of interest" description="Disordered" evidence="1">
    <location>
        <begin position="1"/>
        <end position="24"/>
    </location>
</feature>
<protein>
    <recommendedName>
        <fullName evidence="2">GIR1-like zinc ribbon domain-containing protein</fullName>
    </recommendedName>
</protein>
<dbReference type="KEGG" id="hvg:123430807"/>
<dbReference type="OrthoDB" id="1929178at2759"/>
<dbReference type="InterPro" id="IPR056440">
    <property type="entry name" value="Zn-ribbon_GIR1"/>
</dbReference>
<accession>A0A8I6WI07</accession>
<dbReference type="PANTHER" id="PTHR33177">
    <property type="entry name" value="PUTATIVE-RELATED"/>
    <property type="match status" value="1"/>
</dbReference>
<dbReference type="InterPro" id="IPR055281">
    <property type="entry name" value="GIR1-2/SIED1"/>
</dbReference>
<evidence type="ECO:0000259" key="2">
    <source>
        <dbReference type="Pfam" id="PF24747"/>
    </source>
</evidence>
<dbReference type="PANTHER" id="PTHR33177:SF24">
    <property type="entry name" value="FILAMENTOUS HEMAGGLUTININ TRANSPORTER"/>
    <property type="match status" value="1"/>
</dbReference>
<evidence type="ECO:0000256" key="1">
    <source>
        <dbReference type="SAM" id="MobiDB-lite"/>
    </source>
</evidence>
<evidence type="ECO:0000313" key="4">
    <source>
        <dbReference type="Proteomes" id="UP000011116"/>
    </source>
</evidence>
<dbReference type="GeneID" id="123430807"/>